<dbReference type="Proteomes" id="UP000464715">
    <property type="component" value="Chromosome"/>
</dbReference>
<proteinExistence type="predicted"/>
<accession>A0ABX6JF82</accession>
<dbReference type="GeneID" id="75055684"/>
<organism evidence="1 2">
    <name type="scientific">Blautia producta ATCC 27340 = DSM 2950</name>
    <dbReference type="NCBI Taxonomy" id="1121114"/>
    <lineage>
        <taxon>Bacteria</taxon>
        <taxon>Bacillati</taxon>
        <taxon>Bacillota</taxon>
        <taxon>Clostridia</taxon>
        <taxon>Lachnospirales</taxon>
        <taxon>Lachnospiraceae</taxon>
        <taxon>Blautia</taxon>
    </lineage>
</organism>
<protein>
    <submittedName>
        <fullName evidence="1">Uncharacterized protein</fullName>
    </submittedName>
</protein>
<dbReference type="RefSeq" id="WP_018598260.1">
    <property type="nucleotide sequence ID" value="NZ_CP048626.1"/>
</dbReference>
<evidence type="ECO:0000313" key="2">
    <source>
        <dbReference type="Proteomes" id="UP000464715"/>
    </source>
</evidence>
<keyword evidence="2" id="KW-1185">Reference proteome</keyword>
<reference evidence="1 2" key="1">
    <citation type="submission" date="2020-02" db="EMBL/GenBank/DDBJ databases">
        <title>Complete genome sequence of Blautia producta JCM 1471(T).</title>
        <authorList>
            <person name="Tourlousse D.M."/>
            <person name="Sakamoto M."/>
            <person name="Miura T."/>
            <person name="Narita K."/>
            <person name="Ohashi A."/>
            <person name="Uchino Y."/>
            <person name="Yamazoe A."/>
            <person name="Kameyama K."/>
            <person name="Terauchi J."/>
            <person name="Ohkuma M."/>
            <person name="Kawasaki H."/>
            <person name="Sekiguchi Y."/>
        </authorList>
    </citation>
    <scope>NUCLEOTIDE SEQUENCE [LARGE SCALE GENOMIC DNA]</scope>
    <source>
        <strain evidence="1 2">JCM 1471</strain>
    </source>
</reference>
<dbReference type="EMBL" id="CP048626">
    <property type="protein sequence ID" value="QIB58195.1"/>
    <property type="molecule type" value="Genomic_DNA"/>
</dbReference>
<evidence type="ECO:0000313" key="1">
    <source>
        <dbReference type="EMBL" id="QIB58195.1"/>
    </source>
</evidence>
<name>A0ABX6JF82_9FIRM</name>
<sequence>MIIKTIKYGSGVIRIHDDFSKNKTEEEKQKVVDEVSKLIIGFYRREAAG</sequence>
<gene>
    <name evidence="1" type="ORF">GXM18_27290</name>
</gene>